<dbReference type="OrthoDB" id="1738821at2759"/>
<sequence length="108" mass="12016">MKWVIELGEFEIESVLRVAIKGQALGDFVVEFTYPTKVVEPVYKAETTCKALRKTLGKPFDNSVVWQFYVDGSSYANESGAGLILISSGEEKINYALRLNFNASNNEA</sequence>
<comment type="caution">
    <text evidence="1">The sequence shown here is derived from an EMBL/GenBank/DDBJ whole genome shotgun (WGS) entry which is preliminary data.</text>
</comment>
<protein>
    <recommendedName>
        <fullName evidence="3">RNase H type-1 domain-containing protein</fullName>
    </recommendedName>
</protein>
<dbReference type="EMBL" id="JXTC01000681">
    <property type="protein sequence ID" value="PON40695.1"/>
    <property type="molecule type" value="Genomic_DNA"/>
</dbReference>
<dbReference type="PANTHER" id="PTHR48475">
    <property type="entry name" value="RIBONUCLEASE H"/>
    <property type="match status" value="1"/>
</dbReference>
<organism evidence="1 2">
    <name type="scientific">Trema orientale</name>
    <name type="common">Charcoal tree</name>
    <name type="synonym">Celtis orientalis</name>
    <dbReference type="NCBI Taxonomy" id="63057"/>
    <lineage>
        <taxon>Eukaryota</taxon>
        <taxon>Viridiplantae</taxon>
        <taxon>Streptophyta</taxon>
        <taxon>Embryophyta</taxon>
        <taxon>Tracheophyta</taxon>
        <taxon>Spermatophyta</taxon>
        <taxon>Magnoliopsida</taxon>
        <taxon>eudicotyledons</taxon>
        <taxon>Gunneridae</taxon>
        <taxon>Pentapetalae</taxon>
        <taxon>rosids</taxon>
        <taxon>fabids</taxon>
        <taxon>Rosales</taxon>
        <taxon>Cannabaceae</taxon>
        <taxon>Trema</taxon>
    </lineage>
</organism>
<dbReference type="InParanoid" id="A0A2P5AW03"/>
<dbReference type="Proteomes" id="UP000237000">
    <property type="component" value="Unassembled WGS sequence"/>
</dbReference>
<reference evidence="2" key="1">
    <citation type="submission" date="2016-06" db="EMBL/GenBank/DDBJ databases">
        <title>Parallel loss of symbiosis genes in relatives of nitrogen-fixing non-legume Parasponia.</title>
        <authorList>
            <person name="Van Velzen R."/>
            <person name="Holmer R."/>
            <person name="Bu F."/>
            <person name="Rutten L."/>
            <person name="Van Zeijl A."/>
            <person name="Liu W."/>
            <person name="Santuari L."/>
            <person name="Cao Q."/>
            <person name="Sharma T."/>
            <person name="Shen D."/>
            <person name="Roswanjaya Y."/>
            <person name="Wardhani T."/>
            <person name="Kalhor M.S."/>
            <person name="Jansen J."/>
            <person name="Van den Hoogen J."/>
            <person name="Gungor B."/>
            <person name="Hartog M."/>
            <person name="Hontelez J."/>
            <person name="Verver J."/>
            <person name="Yang W.-C."/>
            <person name="Schijlen E."/>
            <person name="Repin R."/>
            <person name="Schilthuizen M."/>
            <person name="Schranz E."/>
            <person name="Heidstra R."/>
            <person name="Miyata K."/>
            <person name="Fedorova E."/>
            <person name="Kohlen W."/>
            <person name="Bisseling T."/>
            <person name="Smit S."/>
            <person name="Geurts R."/>
        </authorList>
    </citation>
    <scope>NUCLEOTIDE SEQUENCE [LARGE SCALE GENOMIC DNA]</scope>
    <source>
        <strain evidence="2">cv. RG33-2</strain>
    </source>
</reference>
<proteinExistence type="predicted"/>
<evidence type="ECO:0000313" key="1">
    <source>
        <dbReference type="EMBL" id="PON40695.1"/>
    </source>
</evidence>
<keyword evidence="2" id="KW-1185">Reference proteome</keyword>
<gene>
    <name evidence="1" type="ORF">TorRG33x02_339940</name>
</gene>
<dbReference type="AlphaFoldDB" id="A0A2P5AW03"/>
<evidence type="ECO:0008006" key="3">
    <source>
        <dbReference type="Google" id="ProtNLM"/>
    </source>
</evidence>
<evidence type="ECO:0000313" key="2">
    <source>
        <dbReference type="Proteomes" id="UP000237000"/>
    </source>
</evidence>
<accession>A0A2P5AW03</accession>
<dbReference type="PANTHER" id="PTHR48475:SF2">
    <property type="entry name" value="RIBONUCLEASE H"/>
    <property type="match status" value="1"/>
</dbReference>
<name>A0A2P5AW03_TREOI</name>